<dbReference type="Pfam" id="PF13557">
    <property type="entry name" value="Phenol_MetA_deg"/>
    <property type="match status" value="1"/>
</dbReference>
<dbReference type="OrthoDB" id="1421312at2"/>
<dbReference type="AlphaFoldDB" id="A0A1I3U9R2"/>
<protein>
    <submittedName>
        <fullName evidence="1">MetA-pathway of phenol degradation</fullName>
    </submittedName>
</protein>
<dbReference type="InterPro" id="IPR025737">
    <property type="entry name" value="FApF"/>
</dbReference>
<dbReference type="EMBL" id="FORU01000016">
    <property type="protein sequence ID" value="SFJ78527.1"/>
    <property type="molecule type" value="Genomic_DNA"/>
</dbReference>
<proteinExistence type="predicted"/>
<sequence>MFLNKSRHLLITLCIVWLNPIKSHAQYTTEINSNRPSKSIGAFAVGKNITQIESGLFYKSKPIDDKTKEQYGGELQFRYGAFLETIELMVDLEYTQHQYKKDIPLASYGDLSNLSFGAKYLIYDPFKNYEEKINVYSWKANNRFKWRRLIPAVSIYAGASLKTSKKFFAEEEPEISPKVVLIAQQHFSEKWALITNIMSDRLSSNEYRGFGYVITLTHGFNNKWSTFIENQGYKNDFYTDINTRLGITTLLHKNLQLDIAGGHNYREKHQSYFGQLGLSWRFEKNHVPVEL</sequence>
<dbReference type="Proteomes" id="UP000243887">
    <property type="component" value="Unassembled WGS sequence"/>
</dbReference>
<reference evidence="2" key="1">
    <citation type="submission" date="2016-10" db="EMBL/GenBank/DDBJ databases">
        <authorList>
            <person name="Varghese N."/>
            <person name="Submissions S."/>
        </authorList>
    </citation>
    <scope>NUCLEOTIDE SEQUENCE [LARGE SCALE GENOMIC DNA]</scope>
    <source>
        <strain evidence="2">DSM 26542</strain>
    </source>
</reference>
<name>A0A1I3U9R2_9FLAO</name>
<organism evidence="1 2">
    <name type="scientific">Myroides guanonis</name>
    <dbReference type="NCBI Taxonomy" id="1150112"/>
    <lineage>
        <taxon>Bacteria</taxon>
        <taxon>Pseudomonadati</taxon>
        <taxon>Bacteroidota</taxon>
        <taxon>Flavobacteriia</taxon>
        <taxon>Flavobacteriales</taxon>
        <taxon>Flavobacteriaceae</taxon>
        <taxon>Myroides</taxon>
    </lineage>
</organism>
<accession>A0A1I3U9R2</accession>
<evidence type="ECO:0000313" key="1">
    <source>
        <dbReference type="EMBL" id="SFJ78527.1"/>
    </source>
</evidence>
<evidence type="ECO:0000313" key="2">
    <source>
        <dbReference type="Proteomes" id="UP000243887"/>
    </source>
</evidence>
<gene>
    <name evidence="1" type="ORF">SAMN04487893_11635</name>
</gene>
<keyword evidence="2" id="KW-1185">Reference proteome</keyword>
<dbReference type="STRING" id="1150112.SAMN04487893_11635"/>
<dbReference type="RefSeq" id="WP_090680806.1">
    <property type="nucleotide sequence ID" value="NZ_FORU01000016.1"/>
</dbReference>